<dbReference type="GO" id="GO:0016787">
    <property type="term" value="F:hydrolase activity"/>
    <property type="evidence" value="ECO:0007669"/>
    <property type="project" value="UniProtKB-KW"/>
</dbReference>
<dbReference type="InterPro" id="IPR036286">
    <property type="entry name" value="LexA/Signal_pep-like_sf"/>
</dbReference>
<comment type="caution">
    <text evidence="9">The sequence shown here is derived from an EMBL/GenBank/DDBJ whole genome shotgun (WGS) entry which is preliminary data.</text>
</comment>
<feature type="transmembrane region" description="Helical" evidence="7">
    <location>
        <begin position="98"/>
        <end position="118"/>
    </location>
</feature>
<keyword evidence="3" id="KW-0378">Hydrolase</keyword>
<keyword evidence="7" id="KW-1133">Transmembrane helix</keyword>
<dbReference type="PANTHER" id="PTHR12383:SF16">
    <property type="entry name" value="MITOCHONDRIAL INNER MEMBRANE PROTEASE SUBUNIT 1"/>
    <property type="match status" value="1"/>
</dbReference>
<dbReference type="Proteomes" id="UP001530293">
    <property type="component" value="Unassembled WGS sequence"/>
</dbReference>
<dbReference type="Gene3D" id="2.10.109.10">
    <property type="entry name" value="Umud Fragment, subunit A"/>
    <property type="match status" value="1"/>
</dbReference>
<keyword evidence="5 7" id="KW-0472">Membrane</keyword>
<evidence type="ECO:0000313" key="10">
    <source>
        <dbReference type="Proteomes" id="UP001530293"/>
    </source>
</evidence>
<sequence>MIKCNNCRPLKWYDHSLLSRGAIENSLHLLLRRHRHPPPSIAIKPYYQQQQQQRRHHFHYRCRNISHSIIYFREFASKSSSLSSSASSPQGTRRQRKLYGYLVAVTLSFLSLNSFAIYTHYHDDIFHSYYPFPIAFDVGHGPSMLPTIGGGDEDNDNNLYLRDCWSHRFVWFDYEHCKTCLIYCLRPILLLFSRVESDKCGDADRGEETGQGESDNNYCSVSSSSSFSRPWQKGDIVTLYNPYTKSLVTKRIIGVGGDYVSALGQYARELYCQRQLQQQHRINDKDDRARKDDDSVGAVVVPHDARFPAPFYRMILSSQSSPYQSRQLGKEYDKEPQQQQGDEPNWYKSTIFQVPPNHVWLEGDNPMHSTDSRHYGPIAESALRGRIIRRIWPLGEEYAVLDTKRPPLPTRSPPT</sequence>
<dbReference type="PANTHER" id="PTHR12383">
    <property type="entry name" value="PROTEASE FAMILY S26 MITOCHONDRIAL INNER MEMBRANE PROTEASE-RELATED"/>
    <property type="match status" value="1"/>
</dbReference>
<dbReference type="InterPro" id="IPR019533">
    <property type="entry name" value="Peptidase_S26"/>
</dbReference>
<evidence type="ECO:0000256" key="4">
    <source>
        <dbReference type="ARBA" id="ARBA00023128"/>
    </source>
</evidence>
<evidence type="ECO:0000256" key="6">
    <source>
        <dbReference type="SAM" id="MobiDB-lite"/>
    </source>
</evidence>
<proteinExistence type="predicted"/>
<keyword evidence="2" id="KW-0999">Mitochondrion inner membrane</keyword>
<dbReference type="Pfam" id="PF10502">
    <property type="entry name" value="Peptidase_S26"/>
    <property type="match status" value="1"/>
</dbReference>
<accession>A0ABD3MAR9</accession>
<dbReference type="CDD" id="cd06530">
    <property type="entry name" value="S26_SPase_I"/>
    <property type="match status" value="1"/>
</dbReference>
<protein>
    <recommendedName>
        <fullName evidence="8">Peptidase S26 domain-containing protein</fullName>
    </recommendedName>
</protein>
<dbReference type="SUPFAM" id="SSF51306">
    <property type="entry name" value="LexA/Signal peptidase"/>
    <property type="match status" value="1"/>
</dbReference>
<evidence type="ECO:0000259" key="8">
    <source>
        <dbReference type="Pfam" id="PF10502"/>
    </source>
</evidence>
<reference evidence="9 10" key="1">
    <citation type="submission" date="2024-10" db="EMBL/GenBank/DDBJ databases">
        <title>Updated reference genomes for cyclostephanoid diatoms.</title>
        <authorList>
            <person name="Roberts W.R."/>
            <person name="Alverson A.J."/>
        </authorList>
    </citation>
    <scope>NUCLEOTIDE SEQUENCE [LARGE SCALE GENOMIC DNA]</scope>
    <source>
        <strain evidence="9 10">AJA232-27</strain>
    </source>
</reference>
<dbReference type="EMBL" id="JALLBG020000161">
    <property type="protein sequence ID" value="KAL3761043.1"/>
    <property type="molecule type" value="Genomic_DNA"/>
</dbReference>
<name>A0ABD3MAR9_9STRA</name>
<keyword evidence="10" id="KW-1185">Reference proteome</keyword>
<dbReference type="AlphaFoldDB" id="A0ABD3MAR9"/>
<evidence type="ECO:0000313" key="9">
    <source>
        <dbReference type="EMBL" id="KAL3761043.1"/>
    </source>
</evidence>
<gene>
    <name evidence="9" type="ORF">ACHAWU_005180</name>
</gene>
<evidence type="ECO:0000256" key="1">
    <source>
        <dbReference type="ARBA" id="ARBA00004273"/>
    </source>
</evidence>
<evidence type="ECO:0000256" key="5">
    <source>
        <dbReference type="ARBA" id="ARBA00023136"/>
    </source>
</evidence>
<evidence type="ECO:0000256" key="3">
    <source>
        <dbReference type="ARBA" id="ARBA00022801"/>
    </source>
</evidence>
<feature type="region of interest" description="Disordered" evidence="6">
    <location>
        <begin position="323"/>
        <end position="343"/>
    </location>
</feature>
<comment type="subcellular location">
    <subcellularLocation>
        <location evidence="1">Mitochondrion inner membrane</location>
    </subcellularLocation>
</comment>
<dbReference type="InterPro" id="IPR052064">
    <property type="entry name" value="Mito_IMP1_subunit"/>
</dbReference>
<keyword evidence="7" id="KW-0812">Transmembrane</keyword>
<keyword evidence="4" id="KW-0496">Mitochondrion</keyword>
<dbReference type="GO" id="GO:0005743">
    <property type="term" value="C:mitochondrial inner membrane"/>
    <property type="evidence" value="ECO:0007669"/>
    <property type="project" value="UniProtKB-SubCell"/>
</dbReference>
<feature type="domain" description="Peptidase S26" evidence="8">
    <location>
        <begin position="217"/>
        <end position="392"/>
    </location>
</feature>
<evidence type="ECO:0000256" key="2">
    <source>
        <dbReference type="ARBA" id="ARBA00022792"/>
    </source>
</evidence>
<organism evidence="9 10">
    <name type="scientific">Discostella pseudostelligera</name>
    <dbReference type="NCBI Taxonomy" id="259834"/>
    <lineage>
        <taxon>Eukaryota</taxon>
        <taxon>Sar</taxon>
        <taxon>Stramenopiles</taxon>
        <taxon>Ochrophyta</taxon>
        <taxon>Bacillariophyta</taxon>
        <taxon>Coscinodiscophyceae</taxon>
        <taxon>Thalassiosirophycidae</taxon>
        <taxon>Stephanodiscales</taxon>
        <taxon>Stephanodiscaceae</taxon>
        <taxon>Discostella</taxon>
    </lineage>
</organism>
<evidence type="ECO:0000256" key="7">
    <source>
        <dbReference type="SAM" id="Phobius"/>
    </source>
</evidence>